<evidence type="ECO:0000256" key="1">
    <source>
        <dbReference type="ARBA" id="ARBA00012513"/>
    </source>
</evidence>
<reference evidence="8" key="1">
    <citation type="submission" date="2021-01" db="EMBL/GenBank/DDBJ databases">
        <title>Whole genome shotgun sequence of Rugosimonospora africana NBRC 104875.</title>
        <authorList>
            <person name="Komaki H."/>
            <person name="Tamura T."/>
        </authorList>
    </citation>
    <scope>NUCLEOTIDE SEQUENCE</scope>
    <source>
        <strain evidence="8">NBRC 104875</strain>
    </source>
</reference>
<name>A0A8J3VNZ2_9ACTN</name>
<dbReference type="PANTHER" id="PTHR43289">
    <property type="entry name" value="MITOGEN-ACTIVATED PROTEIN KINASE KINASE KINASE 20-RELATED"/>
    <property type="match status" value="1"/>
</dbReference>
<dbReference type="GO" id="GO:0004674">
    <property type="term" value="F:protein serine/threonine kinase activity"/>
    <property type="evidence" value="ECO:0007669"/>
    <property type="project" value="UniProtKB-KW"/>
</dbReference>
<dbReference type="InterPro" id="IPR011009">
    <property type="entry name" value="Kinase-like_dom_sf"/>
</dbReference>
<evidence type="ECO:0000256" key="2">
    <source>
        <dbReference type="ARBA" id="ARBA00022527"/>
    </source>
</evidence>
<dbReference type="GO" id="GO:0005524">
    <property type="term" value="F:ATP binding"/>
    <property type="evidence" value="ECO:0007669"/>
    <property type="project" value="UniProtKB-KW"/>
</dbReference>
<evidence type="ECO:0000256" key="5">
    <source>
        <dbReference type="ARBA" id="ARBA00022777"/>
    </source>
</evidence>
<evidence type="ECO:0000256" key="6">
    <source>
        <dbReference type="ARBA" id="ARBA00022840"/>
    </source>
</evidence>
<dbReference type="PROSITE" id="PS50011">
    <property type="entry name" value="PROTEIN_KINASE_DOM"/>
    <property type="match status" value="1"/>
</dbReference>
<feature type="domain" description="Protein kinase" evidence="7">
    <location>
        <begin position="8"/>
        <end position="265"/>
    </location>
</feature>
<evidence type="ECO:0000256" key="3">
    <source>
        <dbReference type="ARBA" id="ARBA00022679"/>
    </source>
</evidence>
<dbReference type="AlphaFoldDB" id="A0A8J3VNZ2"/>
<keyword evidence="6" id="KW-0067">ATP-binding</keyword>
<evidence type="ECO:0000256" key="4">
    <source>
        <dbReference type="ARBA" id="ARBA00022741"/>
    </source>
</evidence>
<dbReference type="EC" id="2.7.11.1" evidence="1"/>
<dbReference type="InterPro" id="IPR000719">
    <property type="entry name" value="Prot_kinase_dom"/>
</dbReference>
<keyword evidence="5" id="KW-0418">Kinase</keyword>
<dbReference type="PANTHER" id="PTHR43289:SF6">
    <property type="entry name" value="SERINE_THREONINE-PROTEIN KINASE NEKL-3"/>
    <property type="match status" value="1"/>
</dbReference>
<keyword evidence="9" id="KW-1185">Reference proteome</keyword>
<dbReference type="CDD" id="cd14014">
    <property type="entry name" value="STKc_PknB_like"/>
    <property type="match status" value="1"/>
</dbReference>
<accession>A0A8J3VNZ2</accession>
<dbReference type="EMBL" id="BONZ01000010">
    <property type="protein sequence ID" value="GIH12806.1"/>
    <property type="molecule type" value="Genomic_DNA"/>
</dbReference>
<evidence type="ECO:0000259" key="7">
    <source>
        <dbReference type="PROSITE" id="PS50011"/>
    </source>
</evidence>
<dbReference type="Gene3D" id="3.30.200.20">
    <property type="entry name" value="Phosphorylase Kinase, domain 1"/>
    <property type="match status" value="1"/>
</dbReference>
<sequence>MTVVGGRYRLIEQIGTGGASAVWRADDELLSRPVAVKLLGANREGSEVYREARAAARLCNPHVSTVYDVGETPDGTAFLVMELIDGPALSQRLKLGVLPWPAAVEMCADVADGLAAVHTAGLVHRDVKPGNVMLAPTGAKLVDFGISEEIGEPADDAPDGCVVGTPAYVAPERLSGCPAHPAADVYSLGLLMYRALTGWLPWDVDSRTAVLRAHLMTEPAPLPPIDGLPAQAVELCERCLAKKPERRPTAKELADGWAASMPPQLATLVPPMSSGTW</sequence>
<dbReference type="SUPFAM" id="SSF56112">
    <property type="entry name" value="Protein kinase-like (PK-like)"/>
    <property type="match status" value="1"/>
</dbReference>
<dbReference type="PROSITE" id="PS00108">
    <property type="entry name" value="PROTEIN_KINASE_ST"/>
    <property type="match status" value="1"/>
</dbReference>
<organism evidence="8 9">
    <name type="scientific">Rugosimonospora africana</name>
    <dbReference type="NCBI Taxonomy" id="556532"/>
    <lineage>
        <taxon>Bacteria</taxon>
        <taxon>Bacillati</taxon>
        <taxon>Actinomycetota</taxon>
        <taxon>Actinomycetes</taxon>
        <taxon>Micromonosporales</taxon>
        <taxon>Micromonosporaceae</taxon>
        <taxon>Rugosimonospora</taxon>
    </lineage>
</organism>
<proteinExistence type="predicted"/>
<keyword evidence="4" id="KW-0547">Nucleotide-binding</keyword>
<keyword evidence="2" id="KW-0723">Serine/threonine-protein kinase</keyword>
<comment type="caution">
    <text evidence="8">The sequence shown here is derived from an EMBL/GenBank/DDBJ whole genome shotgun (WGS) entry which is preliminary data.</text>
</comment>
<dbReference type="Proteomes" id="UP000642748">
    <property type="component" value="Unassembled WGS sequence"/>
</dbReference>
<dbReference type="InterPro" id="IPR008271">
    <property type="entry name" value="Ser/Thr_kinase_AS"/>
</dbReference>
<dbReference type="SMART" id="SM00220">
    <property type="entry name" value="S_TKc"/>
    <property type="match status" value="1"/>
</dbReference>
<evidence type="ECO:0000313" key="9">
    <source>
        <dbReference type="Proteomes" id="UP000642748"/>
    </source>
</evidence>
<protein>
    <recommendedName>
        <fullName evidence="1">non-specific serine/threonine protein kinase</fullName>
        <ecNumber evidence="1">2.7.11.1</ecNumber>
    </recommendedName>
</protein>
<keyword evidence="3" id="KW-0808">Transferase</keyword>
<dbReference type="Pfam" id="PF00069">
    <property type="entry name" value="Pkinase"/>
    <property type="match status" value="1"/>
</dbReference>
<gene>
    <name evidence="8" type="ORF">Raf01_09780</name>
</gene>
<evidence type="ECO:0000313" key="8">
    <source>
        <dbReference type="EMBL" id="GIH12806.1"/>
    </source>
</evidence>
<dbReference type="Gene3D" id="1.10.510.10">
    <property type="entry name" value="Transferase(Phosphotransferase) domain 1"/>
    <property type="match status" value="1"/>
</dbReference>